<evidence type="ECO:0008006" key="3">
    <source>
        <dbReference type="Google" id="ProtNLM"/>
    </source>
</evidence>
<name>A0A4Y2WAS4_ARAVE</name>
<accession>A0A4Y2WAS4</accession>
<dbReference type="Proteomes" id="UP000499080">
    <property type="component" value="Unassembled WGS sequence"/>
</dbReference>
<reference evidence="1 2" key="1">
    <citation type="journal article" date="2019" name="Sci. Rep.">
        <title>Orb-weaving spider Araneus ventricosus genome elucidates the spidroin gene catalogue.</title>
        <authorList>
            <person name="Kono N."/>
            <person name="Nakamura H."/>
            <person name="Ohtoshi R."/>
            <person name="Moran D.A.P."/>
            <person name="Shinohara A."/>
            <person name="Yoshida Y."/>
            <person name="Fujiwara M."/>
            <person name="Mori M."/>
            <person name="Tomita M."/>
            <person name="Arakawa K."/>
        </authorList>
    </citation>
    <scope>NUCLEOTIDE SEQUENCE [LARGE SCALE GENOMIC DNA]</scope>
</reference>
<gene>
    <name evidence="1" type="ORF">AVEN_145799_1</name>
</gene>
<protein>
    <recommendedName>
        <fullName evidence="3">RNase H type-1 domain-containing protein</fullName>
    </recommendedName>
</protein>
<evidence type="ECO:0000313" key="1">
    <source>
        <dbReference type="EMBL" id="GBO34259.1"/>
    </source>
</evidence>
<dbReference type="InterPro" id="IPR008042">
    <property type="entry name" value="Retrotrans_Pao"/>
</dbReference>
<dbReference type="AlphaFoldDB" id="A0A4Y2WAS4"/>
<keyword evidence="2" id="KW-1185">Reference proteome</keyword>
<sequence>MQGAYAACVFVRSEVEGESKVRLIRAKNRVAPLKSLSIPRLELIACCIEARLVNSVIKAIDASGIQVALWSDSTVALWWIKGYGDWSVFVANRVKDIRELAGCYSWRHVPGNMNITDLLSRGCTPQQMLNSKWWEGPSWLKENPEF</sequence>
<dbReference type="OrthoDB" id="6421597at2759"/>
<organism evidence="1 2">
    <name type="scientific">Araneus ventricosus</name>
    <name type="common">Orbweaver spider</name>
    <name type="synonym">Epeira ventricosa</name>
    <dbReference type="NCBI Taxonomy" id="182803"/>
    <lineage>
        <taxon>Eukaryota</taxon>
        <taxon>Metazoa</taxon>
        <taxon>Ecdysozoa</taxon>
        <taxon>Arthropoda</taxon>
        <taxon>Chelicerata</taxon>
        <taxon>Arachnida</taxon>
        <taxon>Araneae</taxon>
        <taxon>Araneomorphae</taxon>
        <taxon>Entelegynae</taxon>
        <taxon>Araneoidea</taxon>
        <taxon>Araneidae</taxon>
        <taxon>Araneus</taxon>
    </lineage>
</organism>
<comment type="caution">
    <text evidence="1">The sequence shown here is derived from an EMBL/GenBank/DDBJ whole genome shotgun (WGS) entry which is preliminary data.</text>
</comment>
<dbReference type="EMBL" id="BGPR01058061">
    <property type="protein sequence ID" value="GBO34259.1"/>
    <property type="molecule type" value="Genomic_DNA"/>
</dbReference>
<proteinExistence type="predicted"/>
<dbReference type="PANTHER" id="PTHR47331">
    <property type="entry name" value="PHD-TYPE DOMAIN-CONTAINING PROTEIN"/>
    <property type="match status" value="1"/>
</dbReference>
<evidence type="ECO:0000313" key="2">
    <source>
        <dbReference type="Proteomes" id="UP000499080"/>
    </source>
</evidence>
<dbReference type="Pfam" id="PF05380">
    <property type="entry name" value="Peptidase_A17"/>
    <property type="match status" value="1"/>
</dbReference>